<dbReference type="Proteomes" id="UP000569018">
    <property type="component" value="Unassembled WGS sequence"/>
</dbReference>
<dbReference type="Gene3D" id="3.30.70.3040">
    <property type="match status" value="1"/>
</dbReference>
<evidence type="ECO:0000313" key="15">
    <source>
        <dbReference type="EMBL" id="GFP30288.1"/>
    </source>
</evidence>
<dbReference type="RefSeq" id="WP_176235853.1">
    <property type="nucleotide sequence ID" value="NZ_BLRZ01000054.1"/>
</dbReference>
<keyword evidence="19" id="KW-1185">Reference proteome</keyword>
<evidence type="ECO:0000256" key="9">
    <source>
        <dbReference type="ARBA" id="ARBA00023306"/>
    </source>
</evidence>
<sequence>MRLNPRYFFMEALISLRRNWLMSVAAISTVAILLFIVGLFSFLIYNARAVIEAIERQVEISVFLKDDLSPPARDALEEEIRSWEEVRSVKYISKEQALEILIETVGEDSDIVKGLSGNPLPASFEISLKDPKTVETVANRFLQENGDHREGVDDLRYGQEYVRKLFSITTVLGIIIGLVILLLFFSALILIYNTIRLAIYARRKEVEVMRLVGASNWFITWPFILEGIIEGVAGGAIAILLAWMTNSFLLIPVEEAIVSALHIRTLALTGSEPIQLQVFTMILVVGASIGAVGSGVALRRFLRV</sequence>
<dbReference type="EMBL" id="BLRW01000009">
    <property type="protein sequence ID" value="GFP22682.1"/>
    <property type="molecule type" value="Genomic_DNA"/>
</dbReference>
<evidence type="ECO:0000313" key="16">
    <source>
        <dbReference type="EMBL" id="GFP39649.1"/>
    </source>
</evidence>
<dbReference type="InterPro" id="IPR040690">
    <property type="entry name" value="FtsX_ECD"/>
</dbReference>
<dbReference type="Proteomes" id="UP000585609">
    <property type="component" value="Unassembled WGS sequence"/>
</dbReference>
<dbReference type="NCBIfam" id="NF038347">
    <property type="entry name" value="FtsX_Gpos"/>
    <property type="match status" value="1"/>
</dbReference>
<evidence type="ECO:0000256" key="6">
    <source>
        <dbReference type="ARBA" id="ARBA00022692"/>
    </source>
</evidence>
<feature type="transmembrane region" description="Helical" evidence="11">
    <location>
        <begin position="274"/>
        <end position="298"/>
    </location>
</feature>
<dbReference type="GO" id="GO:0051301">
    <property type="term" value="P:cell division"/>
    <property type="evidence" value="ECO:0007669"/>
    <property type="project" value="UniProtKB-KW"/>
</dbReference>
<evidence type="ECO:0000313" key="18">
    <source>
        <dbReference type="Proteomes" id="UP000585609"/>
    </source>
</evidence>
<evidence type="ECO:0000256" key="11">
    <source>
        <dbReference type="SAM" id="Phobius"/>
    </source>
</evidence>
<organism evidence="14 18">
    <name type="scientific">Candidatus Hakubella thermalkaliphila</name>
    <dbReference type="NCBI Taxonomy" id="2754717"/>
    <lineage>
        <taxon>Bacteria</taxon>
        <taxon>Bacillati</taxon>
        <taxon>Actinomycetota</taxon>
        <taxon>Actinomycetota incertae sedis</taxon>
        <taxon>Candidatus Hakubellales</taxon>
        <taxon>Candidatus Hakubellaceae</taxon>
        <taxon>Candidatus Hakubella</taxon>
    </lineage>
</organism>
<feature type="transmembrane region" description="Helical" evidence="11">
    <location>
        <begin position="165"/>
        <end position="195"/>
    </location>
</feature>
<proteinExistence type="inferred from homology"/>
<keyword evidence="8 10" id="KW-0472">Membrane</keyword>
<evidence type="ECO:0000259" key="13">
    <source>
        <dbReference type="Pfam" id="PF18075"/>
    </source>
</evidence>
<evidence type="ECO:0000256" key="8">
    <source>
        <dbReference type="ARBA" id="ARBA00023136"/>
    </source>
</evidence>
<gene>
    <name evidence="14" type="ORF">HKBW3S09_00150</name>
    <name evidence="15" type="ORF">HKBW3S34_01209</name>
    <name evidence="16" type="ORF">HKBW3S47_01347</name>
</gene>
<keyword evidence="7 11" id="KW-1133">Transmembrane helix</keyword>
<evidence type="ECO:0000256" key="4">
    <source>
        <dbReference type="ARBA" id="ARBA00022475"/>
    </source>
</evidence>
<dbReference type="InterPro" id="IPR058204">
    <property type="entry name" value="FtsX_firmicutes-type"/>
</dbReference>
<dbReference type="Pfam" id="PF02687">
    <property type="entry name" value="FtsX"/>
    <property type="match status" value="1"/>
</dbReference>
<dbReference type="Pfam" id="PF18075">
    <property type="entry name" value="FtsX_ECD"/>
    <property type="match status" value="1"/>
</dbReference>
<dbReference type="PIRSF" id="PIRSF003097">
    <property type="entry name" value="FtsX"/>
    <property type="match status" value="1"/>
</dbReference>
<accession>A0A6V8NQT7</accession>
<reference evidence="17 18" key="1">
    <citation type="journal article" date="2020" name="Front. Microbiol.">
        <title>Single-cell genomics of novel Actinobacteria with the Wood-Ljungdahl pathway discovered in a serpentinizing system.</title>
        <authorList>
            <person name="Merino N."/>
            <person name="Kawai M."/>
            <person name="Boyd E.S."/>
            <person name="Colman D.R."/>
            <person name="McGlynn S.E."/>
            <person name="Nealson K.H."/>
            <person name="Kurokawa K."/>
            <person name="Hongoh Y."/>
        </authorList>
    </citation>
    <scope>NUCLEOTIDE SEQUENCE [LARGE SCALE GENOMIC DNA]</scope>
    <source>
        <strain evidence="14 18">S09_30</strain>
        <strain evidence="15 19">S34</strain>
        <strain evidence="16 17">S47</strain>
    </source>
</reference>
<name>A0A6V8NQT7_9ACTN</name>
<dbReference type="InterPro" id="IPR004513">
    <property type="entry name" value="FtsX"/>
</dbReference>
<feature type="domain" description="ABC3 transporter permease C-terminal" evidence="12">
    <location>
        <begin position="178"/>
        <end position="293"/>
    </location>
</feature>
<dbReference type="Proteomes" id="UP000588083">
    <property type="component" value="Unassembled WGS sequence"/>
</dbReference>
<feature type="transmembrane region" description="Helical" evidence="11">
    <location>
        <begin position="216"/>
        <end position="243"/>
    </location>
</feature>
<dbReference type="PANTHER" id="PTHR47755:SF1">
    <property type="entry name" value="CELL DIVISION PROTEIN FTSX"/>
    <property type="match status" value="1"/>
</dbReference>
<dbReference type="AlphaFoldDB" id="A0A6V8NQT7"/>
<evidence type="ECO:0000313" key="14">
    <source>
        <dbReference type="EMBL" id="GFP22682.1"/>
    </source>
</evidence>
<evidence type="ECO:0000256" key="7">
    <source>
        <dbReference type="ARBA" id="ARBA00022989"/>
    </source>
</evidence>
<comment type="subcellular location">
    <subcellularLocation>
        <location evidence="1">Cell membrane</location>
        <topology evidence="1">Multi-pass membrane protein</topology>
    </subcellularLocation>
</comment>
<keyword evidence="6 11" id="KW-0812">Transmembrane</keyword>
<comment type="similarity">
    <text evidence="2 10">Belongs to the ABC-4 integral membrane protein family. FtsX subfamily.</text>
</comment>
<keyword evidence="4 10" id="KW-1003">Cell membrane</keyword>
<evidence type="ECO:0000256" key="10">
    <source>
        <dbReference type="PIRNR" id="PIRNR003097"/>
    </source>
</evidence>
<dbReference type="GO" id="GO:0005886">
    <property type="term" value="C:plasma membrane"/>
    <property type="evidence" value="ECO:0007669"/>
    <property type="project" value="UniProtKB-SubCell"/>
</dbReference>
<dbReference type="EMBL" id="BLSD01000073">
    <property type="protein sequence ID" value="GFP39649.1"/>
    <property type="molecule type" value="Genomic_DNA"/>
</dbReference>
<keyword evidence="5 10" id="KW-0132">Cell division</keyword>
<dbReference type="InterPro" id="IPR003838">
    <property type="entry name" value="ABC3_permease_C"/>
</dbReference>
<protein>
    <recommendedName>
        <fullName evidence="3 10">Cell division protein FtsX</fullName>
    </recommendedName>
</protein>
<dbReference type="PANTHER" id="PTHR47755">
    <property type="entry name" value="CELL DIVISION PROTEIN FTSX"/>
    <property type="match status" value="1"/>
</dbReference>
<keyword evidence="9 10" id="KW-0131">Cell cycle</keyword>
<dbReference type="EMBL" id="BLRZ01000054">
    <property type="protein sequence ID" value="GFP30288.1"/>
    <property type="molecule type" value="Genomic_DNA"/>
</dbReference>
<feature type="domain" description="FtsX extracellular" evidence="13">
    <location>
        <begin position="58"/>
        <end position="142"/>
    </location>
</feature>
<evidence type="ECO:0000256" key="5">
    <source>
        <dbReference type="ARBA" id="ARBA00022618"/>
    </source>
</evidence>
<evidence type="ECO:0000313" key="17">
    <source>
        <dbReference type="Proteomes" id="UP000569018"/>
    </source>
</evidence>
<feature type="transmembrane region" description="Helical" evidence="11">
    <location>
        <begin position="20"/>
        <end position="45"/>
    </location>
</feature>
<evidence type="ECO:0000256" key="3">
    <source>
        <dbReference type="ARBA" id="ARBA00021907"/>
    </source>
</evidence>
<evidence type="ECO:0000259" key="12">
    <source>
        <dbReference type="Pfam" id="PF02687"/>
    </source>
</evidence>
<evidence type="ECO:0000313" key="19">
    <source>
        <dbReference type="Proteomes" id="UP000588083"/>
    </source>
</evidence>
<evidence type="ECO:0000256" key="2">
    <source>
        <dbReference type="ARBA" id="ARBA00007379"/>
    </source>
</evidence>
<comment type="caution">
    <text evidence="14">The sequence shown here is derived from an EMBL/GenBank/DDBJ whole genome shotgun (WGS) entry which is preliminary data.</text>
</comment>
<evidence type="ECO:0000256" key="1">
    <source>
        <dbReference type="ARBA" id="ARBA00004651"/>
    </source>
</evidence>